<dbReference type="InterPro" id="IPR011635">
    <property type="entry name" value="CARDB"/>
</dbReference>
<evidence type="ECO:0000259" key="2">
    <source>
        <dbReference type="Pfam" id="PF07705"/>
    </source>
</evidence>
<dbReference type="Pfam" id="PF07705">
    <property type="entry name" value="CARDB"/>
    <property type="match status" value="1"/>
</dbReference>
<accession>A0A8G2FVL5</accession>
<keyword evidence="4" id="KW-1185">Reference proteome</keyword>
<keyword evidence="1" id="KW-0472">Membrane</keyword>
<organism evidence="3 4">
    <name type="scientific">Picrophilus torridus (strain ATCC 700027 / DSM 9790 / JCM 10055 / NBRC 100828 / KAW 2/3)</name>
    <dbReference type="NCBI Taxonomy" id="1122961"/>
    <lineage>
        <taxon>Archaea</taxon>
        <taxon>Methanobacteriati</taxon>
        <taxon>Thermoplasmatota</taxon>
        <taxon>Thermoplasmata</taxon>
        <taxon>Thermoplasmatales</taxon>
        <taxon>Picrophilaceae</taxon>
        <taxon>Picrophilus</taxon>
    </lineage>
</organism>
<sequence length="261" mass="29305">MNYKVFFILIPLILSIAVPVNHDSYNSTGTNLNATVSIPGIVYEGENFTLYINGTEPGLSNYTFALYIAGDNLTGITTYYHGFSRSNGNFSERITAPDIIENLYFMFYEYAYDNKTNQNYTYERTYTVSVQKPIVLSATIKNVNKTPVNNVTVYFYLDGTMVGSTLVKEINANSNYTANITVPSSIVPHGENTLSIRTNSVELGIAGQDSVKFYYGKPPNYDWIYYIAGIAIVFAAILIISSGRRTRLKVPKWKRNKGKKK</sequence>
<proteinExistence type="predicted"/>
<keyword evidence="1" id="KW-0812">Transmembrane</keyword>
<reference evidence="3 4" key="1">
    <citation type="submission" date="2017-04" db="EMBL/GenBank/DDBJ databases">
        <authorList>
            <person name="Varghese N."/>
            <person name="Submissions S."/>
        </authorList>
    </citation>
    <scope>NUCLEOTIDE SEQUENCE [LARGE SCALE GENOMIC DNA]</scope>
    <source>
        <strain evidence="3 4">DSM 9789</strain>
    </source>
</reference>
<evidence type="ECO:0000313" key="3">
    <source>
        <dbReference type="EMBL" id="SMD30320.1"/>
    </source>
</evidence>
<dbReference type="Proteomes" id="UP000192315">
    <property type="component" value="Unassembled WGS sequence"/>
</dbReference>
<dbReference type="AlphaFoldDB" id="A0A8G2FVL5"/>
<dbReference type="InterPro" id="IPR013783">
    <property type="entry name" value="Ig-like_fold"/>
</dbReference>
<evidence type="ECO:0000256" key="1">
    <source>
        <dbReference type="SAM" id="Phobius"/>
    </source>
</evidence>
<keyword evidence="1" id="KW-1133">Transmembrane helix</keyword>
<comment type="caution">
    <text evidence="3">The sequence shown here is derived from an EMBL/GenBank/DDBJ whole genome shotgun (WGS) entry which is preliminary data.</text>
</comment>
<feature type="transmembrane region" description="Helical" evidence="1">
    <location>
        <begin position="223"/>
        <end position="243"/>
    </location>
</feature>
<dbReference type="EMBL" id="FWYE01000001">
    <property type="protein sequence ID" value="SMD30320.1"/>
    <property type="molecule type" value="Genomic_DNA"/>
</dbReference>
<feature type="domain" description="CARDB" evidence="2">
    <location>
        <begin position="127"/>
        <end position="196"/>
    </location>
</feature>
<dbReference type="RefSeq" id="WP_153274194.1">
    <property type="nucleotide sequence ID" value="NZ_FWYE01000001.1"/>
</dbReference>
<dbReference type="Gene3D" id="2.60.40.10">
    <property type="entry name" value="Immunoglobulins"/>
    <property type="match status" value="1"/>
</dbReference>
<gene>
    <name evidence="3" type="ORF">SAMN02745355_0195</name>
</gene>
<name>A0A8G2FVL5_PICTO</name>
<protein>
    <submittedName>
        <fullName evidence="3">CARDB protein</fullName>
    </submittedName>
</protein>
<evidence type="ECO:0000313" key="4">
    <source>
        <dbReference type="Proteomes" id="UP000192315"/>
    </source>
</evidence>